<evidence type="ECO:0000313" key="2">
    <source>
        <dbReference type="Proteomes" id="UP001165074"/>
    </source>
</evidence>
<dbReference type="Proteomes" id="UP001165074">
    <property type="component" value="Unassembled WGS sequence"/>
</dbReference>
<evidence type="ECO:0008006" key="3">
    <source>
        <dbReference type="Google" id="ProtNLM"/>
    </source>
</evidence>
<keyword evidence="2" id="KW-1185">Reference proteome</keyword>
<protein>
    <recommendedName>
        <fullName evidence="3">Immunity protein 35 domain-containing protein</fullName>
    </recommendedName>
</protein>
<reference evidence="1" key="1">
    <citation type="submission" date="2023-03" db="EMBL/GenBank/DDBJ databases">
        <title>Actinoallomurus iriomotensis NBRC 103684.</title>
        <authorList>
            <person name="Ichikawa N."/>
            <person name="Sato H."/>
            <person name="Tonouchi N."/>
        </authorList>
    </citation>
    <scope>NUCLEOTIDE SEQUENCE</scope>
    <source>
        <strain evidence="1">NBRC 103684</strain>
    </source>
</reference>
<accession>A0A9W6S758</accession>
<dbReference type="EMBL" id="BSTK01000006">
    <property type="protein sequence ID" value="GLY86695.1"/>
    <property type="molecule type" value="Genomic_DNA"/>
</dbReference>
<organism evidence="1 2">
    <name type="scientific">Actinoallomurus iriomotensis</name>
    <dbReference type="NCBI Taxonomy" id="478107"/>
    <lineage>
        <taxon>Bacteria</taxon>
        <taxon>Bacillati</taxon>
        <taxon>Actinomycetota</taxon>
        <taxon>Actinomycetes</taxon>
        <taxon>Streptosporangiales</taxon>
        <taxon>Thermomonosporaceae</taxon>
        <taxon>Actinoallomurus</taxon>
    </lineage>
</organism>
<name>A0A9W6S758_9ACTN</name>
<sequence>METSDAVHKVRAILARELGDSYNADSLDLDVSELPGGWLILPRTAGEDSPRRGAPVFTVDRQDGGVRRFASAFPPVRIVEMHDELKTQYPALNDG</sequence>
<proteinExistence type="predicted"/>
<comment type="caution">
    <text evidence="1">The sequence shown here is derived from an EMBL/GenBank/DDBJ whole genome shotgun (WGS) entry which is preliminary data.</text>
</comment>
<dbReference type="AlphaFoldDB" id="A0A9W6S758"/>
<evidence type="ECO:0000313" key="1">
    <source>
        <dbReference type="EMBL" id="GLY86695.1"/>
    </source>
</evidence>
<gene>
    <name evidence="1" type="ORF">Airi02_046240</name>
</gene>